<name>A0ABY4YZN6_9MICO</name>
<dbReference type="RefSeq" id="WP_252595531.1">
    <property type="nucleotide sequence ID" value="NZ_CP099489.1"/>
</dbReference>
<dbReference type="InterPro" id="IPR052173">
    <property type="entry name" value="Beta-lactam_resp_regulator"/>
</dbReference>
<accession>A0ABY4YZN6</accession>
<evidence type="ECO:0000256" key="7">
    <source>
        <dbReference type="SAM" id="Phobius"/>
    </source>
</evidence>
<evidence type="ECO:0000256" key="1">
    <source>
        <dbReference type="ARBA" id="ARBA00022670"/>
    </source>
</evidence>
<dbReference type="PANTHER" id="PTHR34978:SF3">
    <property type="entry name" value="SLR0241 PROTEIN"/>
    <property type="match status" value="1"/>
</dbReference>
<dbReference type="InterPro" id="IPR001915">
    <property type="entry name" value="Peptidase_M48"/>
</dbReference>
<dbReference type="Proteomes" id="UP001056455">
    <property type="component" value="Chromosome"/>
</dbReference>
<keyword evidence="7" id="KW-0812">Transmembrane</keyword>
<sequence>MTPGLLAGVLAVALVAATFLGPWLLRSAAPALVRMPRLAIGLLLGSVVVWLGTALALGPLLAWVVSGPDVLPARAAQACQQCLNAANPFAAGTVDTGIPVVLLLVGPVLVAAAVVVGLVRESWRHQVEARHTAGQVLARATPRRVLGHDIQVVPETRTFALSLPARDGGIVLSKGALASLGRPELAAVLAHEQAHLSQRHHLITMLMTGLARQLRWVPLVVAAREALPHYLEIAADNQARDRVGTTALVSALVRLGERPTRAGDSVGALHIAGPGRIQHLVLPGSGTAGALPMLAVVAHLLVLAVVGAAVHLPYALAALNGC</sequence>
<evidence type="ECO:0000256" key="3">
    <source>
        <dbReference type="ARBA" id="ARBA00022801"/>
    </source>
</evidence>
<feature type="transmembrane region" description="Helical" evidence="7">
    <location>
        <begin position="294"/>
        <end position="316"/>
    </location>
</feature>
<comment type="cofactor">
    <cofactor evidence="6">
        <name>Zn(2+)</name>
        <dbReference type="ChEBI" id="CHEBI:29105"/>
    </cofactor>
    <text evidence="6">Binds 1 zinc ion per subunit.</text>
</comment>
<dbReference type="CDD" id="cd07326">
    <property type="entry name" value="M56_BlaR1_MecR1_like"/>
    <property type="match status" value="1"/>
</dbReference>
<dbReference type="PANTHER" id="PTHR34978">
    <property type="entry name" value="POSSIBLE SENSOR-TRANSDUCER PROTEIN BLAR"/>
    <property type="match status" value="1"/>
</dbReference>
<protein>
    <submittedName>
        <fullName evidence="9">M56 family metallopeptidase</fullName>
    </submittedName>
</protein>
<evidence type="ECO:0000256" key="6">
    <source>
        <dbReference type="RuleBase" id="RU003983"/>
    </source>
</evidence>
<proteinExistence type="inferred from homology"/>
<gene>
    <name evidence="9" type="ORF">NF556_10235</name>
</gene>
<organism evidence="9 10">
    <name type="scientific">Ornithinimicrobium faecis</name>
    <dbReference type="NCBI Taxonomy" id="2934158"/>
    <lineage>
        <taxon>Bacteria</taxon>
        <taxon>Bacillati</taxon>
        <taxon>Actinomycetota</taxon>
        <taxon>Actinomycetes</taxon>
        <taxon>Micrococcales</taxon>
        <taxon>Ornithinimicrobiaceae</taxon>
        <taxon>Ornithinimicrobium</taxon>
    </lineage>
</organism>
<evidence type="ECO:0000256" key="4">
    <source>
        <dbReference type="ARBA" id="ARBA00022833"/>
    </source>
</evidence>
<keyword evidence="1 6" id="KW-0645">Protease</keyword>
<evidence type="ECO:0000313" key="9">
    <source>
        <dbReference type="EMBL" id="USQ81994.1"/>
    </source>
</evidence>
<dbReference type="EMBL" id="CP099489">
    <property type="protein sequence ID" value="USQ81994.1"/>
    <property type="molecule type" value="Genomic_DNA"/>
</dbReference>
<feature type="transmembrane region" description="Helical" evidence="7">
    <location>
        <begin position="38"/>
        <end position="65"/>
    </location>
</feature>
<evidence type="ECO:0000256" key="2">
    <source>
        <dbReference type="ARBA" id="ARBA00022723"/>
    </source>
</evidence>
<evidence type="ECO:0000313" key="10">
    <source>
        <dbReference type="Proteomes" id="UP001056455"/>
    </source>
</evidence>
<keyword evidence="3 6" id="KW-0378">Hydrolase</keyword>
<feature type="transmembrane region" description="Helical" evidence="7">
    <location>
        <begin position="98"/>
        <end position="119"/>
    </location>
</feature>
<keyword evidence="2" id="KW-0479">Metal-binding</keyword>
<comment type="similarity">
    <text evidence="6">Belongs to the peptidase M48 family.</text>
</comment>
<reference evidence="9" key="1">
    <citation type="submission" date="2022-06" db="EMBL/GenBank/DDBJ databases">
        <title>Ornithinimicrobium HY1793.</title>
        <authorList>
            <person name="Huang Y."/>
        </authorList>
    </citation>
    <scope>NUCLEOTIDE SEQUENCE</scope>
    <source>
        <strain evidence="9">HY1793</strain>
    </source>
</reference>
<dbReference type="Gene3D" id="3.30.2010.10">
    <property type="entry name" value="Metalloproteases ('zincins'), catalytic domain"/>
    <property type="match status" value="1"/>
</dbReference>
<keyword evidence="7" id="KW-1133">Transmembrane helix</keyword>
<evidence type="ECO:0000256" key="5">
    <source>
        <dbReference type="ARBA" id="ARBA00023049"/>
    </source>
</evidence>
<keyword evidence="5 6" id="KW-0482">Metalloprotease</keyword>
<keyword evidence="4 6" id="KW-0862">Zinc</keyword>
<keyword evidence="10" id="KW-1185">Reference proteome</keyword>
<feature type="domain" description="Peptidase M48" evidence="8">
    <location>
        <begin position="158"/>
        <end position="217"/>
    </location>
</feature>
<dbReference type="Pfam" id="PF01435">
    <property type="entry name" value="Peptidase_M48"/>
    <property type="match status" value="1"/>
</dbReference>
<evidence type="ECO:0000259" key="8">
    <source>
        <dbReference type="Pfam" id="PF01435"/>
    </source>
</evidence>
<feature type="transmembrane region" description="Helical" evidence="7">
    <location>
        <begin position="6"/>
        <end position="26"/>
    </location>
</feature>
<keyword evidence="7" id="KW-0472">Membrane</keyword>